<dbReference type="EMBL" id="MLJW01000252">
    <property type="protein sequence ID" value="OIQ91685.1"/>
    <property type="molecule type" value="Genomic_DNA"/>
</dbReference>
<dbReference type="PANTHER" id="PTHR48075:SF5">
    <property type="entry name" value="3-HYDROXYBUTYRYL-COA DEHYDROGENASE"/>
    <property type="match status" value="1"/>
</dbReference>
<accession>A0A1J5RUJ1</accession>
<organism evidence="4">
    <name type="scientific">mine drainage metagenome</name>
    <dbReference type="NCBI Taxonomy" id="410659"/>
    <lineage>
        <taxon>unclassified sequences</taxon>
        <taxon>metagenomes</taxon>
        <taxon>ecological metagenomes</taxon>
    </lineage>
</organism>
<dbReference type="InterPro" id="IPR008927">
    <property type="entry name" value="6-PGluconate_DH-like_C_sf"/>
</dbReference>
<proteinExistence type="predicted"/>
<feature type="domain" description="3-hydroxyacyl-CoA dehydrogenase C-terminal" evidence="2">
    <location>
        <begin position="187"/>
        <end position="284"/>
    </location>
</feature>
<dbReference type="GO" id="GO:0016616">
    <property type="term" value="F:oxidoreductase activity, acting on the CH-OH group of donors, NAD or NADP as acceptor"/>
    <property type="evidence" value="ECO:0007669"/>
    <property type="project" value="InterPro"/>
</dbReference>
<comment type="caution">
    <text evidence="4">The sequence shown here is derived from an EMBL/GenBank/DDBJ whole genome shotgun (WGS) entry which is preliminary data.</text>
</comment>
<dbReference type="EC" id="1.1.1.-" evidence="4"/>
<dbReference type="FunFam" id="3.40.50.720:FF:000009">
    <property type="entry name" value="Fatty oxidation complex, alpha subunit"/>
    <property type="match status" value="1"/>
</dbReference>
<evidence type="ECO:0000313" key="4">
    <source>
        <dbReference type="EMBL" id="OIQ91685.1"/>
    </source>
</evidence>
<dbReference type="GO" id="GO:0006631">
    <property type="term" value="P:fatty acid metabolic process"/>
    <property type="evidence" value="ECO:0007669"/>
    <property type="project" value="InterPro"/>
</dbReference>
<dbReference type="Gene3D" id="3.40.50.720">
    <property type="entry name" value="NAD(P)-binding Rossmann-like Domain"/>
    <property type="match status" value="1"/>
</dbReference>
<dbReference type="GO" id="GO:0070403">
    <property type="term" value="F:NAD+ binding"/>
    <property type="evidence" value="ECO:0007669"/>
    <property type="project" value="InterPro"/>
</dbReference>
<dbReference type="Pfam" id="PF02737">
    <property type="entry name" value="3HCDH_N"/>
    <property type="match status" value="1"/>
</dbReference>
<evidence type="ECO:0000259" key="2">
    <source>
        <dbReference type="Pfam" id="PF00725"/>
    </source>
</evidence>
<dbReference type="Gene3D" id="1.10.1040.50">
    <property type="match status" value="1"/>
</dbReference>
<keyword evidence="1 4" id="KW-0560">Oxidoreductase</keyword>
<dbReference type="InterPro" id="IPR036291">
    <property type="entry name" value="NAD(P)-bd_dom_sf"/>
</dbReference>
<dbReference type="SUPFAM" id="SSF48179">
    <property type="entry name" value="6-phosphogluconate dehydrogenase C-terminal domain-like"/>
    <property type="match status" value="2"/>
</dbReference>
<name>A0A1J5RUJ1_9ZZZZ</name>
<feature type="domain" description="3-hydroxyacyl-CoA dehydrogenase NAD binding" evidence="3">
    <location>
        <begin position="7"/>
        <end position="185"/>
    </location>
</feature>
<feature type="domain" description="3-hydroxyacyl-CoA dehydrogenase C-terminal" evidence="2">
    <location>
        <begin position="413"/>
        <end position="493"/>
    </location>
</feature>
<sequence length="503" mass="53693">MSSEVRVAVIGAGAMGRGIAQVFAAADFGVTLCDSQPGVAAQAKDGVAKQLDRSVQKGSLQASAAAATLRRITVGDALTAISGVTLVVEAIIEDLEAKQKLFAQIEGLVSDDCIIASNTSSLSITSLAARCRRPERVAGFHFFNPVPVMRLIEVIDGLRTDCAVVDELERIGKKIGKEVVRVKDTPGFLVNQIGRGFTLEAMHLVAEGVSTCADVDRVMRDAAGFRMGPFELLDMVGLDVNHPATEAIYSQFYHEPRYRPSVLMDSRVRAGLLGRKTNAGFYVYKDGKPLHEPEPVAPTASSVPPVWVSQDEPAEAAAVIAMLARVGVPVQATDKPSAEALCLITPLGEDASRSAARQGLDPVRTVAIDTLFGLDKRRTLMTTCVTSAEWRNAAHAILASDAVPVTVIRDSPGFIAQRILAMIVNIGTALAQSRTALPADIDKAVKLALSYPQGPLAFGDSLGVTRIGKILRNLYSSYSDPRYRQNLWIARRAALGIGLHEGD</sequence>
<dbReference type="SUPFAM" id="SSF51735">
    <property type="entry name" value="NAD(P)-binding Rossmann-fold domains"/>
    <property type="match status" value="1"/>
</dbReference>
<evidence type="ECO:0000256" key="1">
    <source>
        <dbReference type="ARBA" id="ARBA00023002"/>
    </source>
</evidence>
<evidence type="ECO:0000259" key="3">
    <source>
        <dbReference type="Pfam" id="PF02737"/>
    </source>
</evidence>
<dbReference type="NCBIfam" id="NF006124">
    <property type="entry name" value="PRK08268.1"/>
    <property type="match status" value="1"/>
</dbReference>
<dbReference type="AlphaFoldDB" id="A0A1J5RUJ1"/>
<dbReference type="InterPro" id="IPR006108">
    <property type="entry name" value="3HC_DH_C"/>
</dbReference>
<dbReference type="PANTHER" id="PTHR48075">
    <property type="entry name" value="3-HYDROXYACYL-COA DEHYDROGENASE FAMILY PROTEIN"/>
    <property type="match status" value="1"/>
</dbReference>
<dbReference type="InterPro" id="IPR006176">
    <property type="entry name" value="3-OHacyl-CoA_DH_NAD-bd"/>
</dbReference>
<protein>
    <submittedName>
        <fullName evidence="4">3-hydroxyadipyl-CoA dehydrogenase</fullName>
        <ecNumber evidence="4">1.1.1.-</ecNumber>
    </submittedName>
</protein>
<dbReference type="Pfam" id="PF00725">
    <property type="entry name" value="3HCDH"/>
    <property type="match status" value="2"/>
</dbReference>
<gene>
    <name evidence="4" type="primary">paaH_2</name>
    <name evidence="4" type="ORF">GALL_263810</name>
</gene>
<reference evidence="4" key="1">
    <citation type="submission" date="2016-10" db="EMBL/GenBank/DDBJ databases">
        <title>Sequence of Gallionella enrichment culture.</title>
        <authorList>
            <person name="Poehlein A."/>
            <person name="Muehling M."/>
            <person name="Daniel R."/>
        </authorList>
    </citation>
    <scope>NUCLEOTIDE SEQUENCE</scope>
</reference>